<dbReference type="InterPro" id="IPR013762">
    <property type="entry name" value="Integrase-like_cat_sf"/>
</dbReference>
<dbReference type="GO" id="GO:0051301">
    <property type="term" value="P:cell division"/>
    <property type="evidence" value="ECO:0007669"/>
    <property type="project" value="UniProtKB-KW"/>
</dbReference>
<keyword evidence="5 9" id="KW-0229">DNA integration</keyword>
<evidence type="ECO:0000256" key="8">
    <source>
        <dbReference type="ARBA" id="ARBA00023306"/>
    </source>
</evidence>
<dbReference type="InterPro" id="IPR002104">
    <property type="entry name" value="Integrase_catalytic"/>
</dbReference>
<dbReference type="GO" id="GO:0005737">
    <property type="term" value="C:cytoplasm"/>
    <property type="evidence" value="ECO:0007669"/>
    <property type="project" value="UniProtKB-SubCell"/>
</dbReference>
<evidence type="ECO:0000313" key="12">
    <source>
        <dbReference type="EMBL" id="EEH13987.1"/>
    </source>
</evidence>
<comment type="subunit">
    <text evidence="9">Forms a cyclic heterotetrameric complex composed of two molecules of XerC and two molecules of XerD.</text>
</comment>
<dbReference type="GO" id="GO:0003677">
    <property type="term" value="F:DNA binding"/>
    <property type="evidence" value="ECO:0007669"/>
    <property type="project" value="UniProtKB-UniRule"/>
</dbReference>
<feature type="domain" description="Tyr recombinase" evidence="10">
    <location>
        <begin position="127"/>
        <end position="311"/>
    </location>
</feature>
<evidence type="ECO:0000256" key="4">
    <source>
        <dbReference type="ARBA" id="ARBA00022829"/>
    </source>
</evidence>
<keyword evidence="6 9" id="KW-0238">DNA-binding</keyword>
<feature type="domain" description="Core-binding (CB)" evidence="11">
    <location>
        <begin position="15"/>
        <end position="106"/>
    </location>
</feature>
<evidence type="ECO:0000256" key="9">
    <source>
        <dbReference type="HAMAP-Rule" id="MF_01808"/>
    </source>
</evidence>
<dbReference type="Proteomes" id="UP000003678">
    <property type="component" value="Unassembled WGS sequence"/>
</dbReference>
<reference evidence="12 13" key="1">
    <citation type="submission" date="2009-03" db="EMBL/GenBank/DDBJ databases">
        <authorList>
            <person name="Setubal J.C."/>
            <person name="Boyle S."/>
            <person name="Crasta O.R."/>
            <person name="Gillespie J.J."/>
            <person name="Kenyon R.W."/>
            <person name="Lu J."/>
            <person name="Mane S."/>
            <person name="Nagrani S."/>
            <person name="Shallom J.M."/>
            <person name="Shallom S."/>
            <person name="Shukla M."/>
            <person name="Snyder E.E."/>
            <person name="Sobral B.W."/>
            <person name="Wattam A.R."/>
            <person name="Will R."/>
            <person name="Williams K."/>
            <person name="Yoo H."/>
            <person name="Bruce D.H."/>
            <person name="Detter C."/>
            <person name="Munk C."/>
            <person name="Brettin T.S."/>
            <person name="Ficht T."/>
        </authorList>
    </citation>
    <scope>NUCLEOTIDE SEQUENCE [LARGE SCALE GENOMIC DNA]</scope>
    <source>
        <strain evidence="12 13">Cudo</strain>
    </source>
</reference>
<evidence type="ECO:0000256" key="6">
    <source>
        <dbReference type="ARBA" id="ARBA00023125"/>
    </source>
</evidence>
<evidence type="ECO:0000256" key="1">
    <source>
        <dbReference type="ARBA" id="ARBA00004496"/>
    </source>
</evidence>
<keyword evidence="7 9" id="KW-0233">DNA recombination</keyword>
<evidence type="ECO:0000313" key="13">
    <source>
        <dbReference type="Proteomes" id="UP000003678"/>
    </source>
</evidence>
<dbReference type="Gene3D" id="1.10.150.130">
    <property type="match status" value="1"/>
</dbReference>
<proteinExistence type="inferred from homology"/>
<dbReference type="PANTHER" id="PTHR30349">
    <property type="entry name" value="PHAGE INTEGRASE-RELATED"/>
    <property type="match status" value="1"/>
</dbReference>
<evidence type="ECO:0000259" key="11">
    <source>
        <dbReference type="PROSITE" id="PS51900"/>
    </source>
</evidence>
<sequence>MTMATNSEFLIPARADLAAAREEWLKSLKTMRRLSDNTLIAYERDTRQFLQFLTGHLGEPPSLKEIGNLRIADLRSFLANRRNDGAGARTLGRGLAGVRSLLRHLEKRGLVNAAGASAMRAPRQPKSLPKPLTADDARRVVSADGQMAEEPWIAARNAAVLTLLYGCGLRISEALGLSGDALSDPSARSMTITGKGSKTRLVPLLPAVHKAVAQYRALCPFDLSAGQPLFRGAKGGPLHAAIIQREMQKLRAGLGLPDSATPHALRHSFATHLLGRGGDLRTIQELLGHASLSTTQVYTGVDTQRLLEVYDKTHPRA</sequence>
<keyword evidence="8 9" id="KW-0131">Cell cycle</keyword>
<feature type="active site" evidence="9">
    <location>
        <position position="170"/>
    </location>
</feature>
<dbReference type="InterPro" id="IPR011010">
    <property type="entry name" value="DNA_brk_join_enz"/>
</dbReference>
<feature type="active site" evidence="9">
    <location>
        <position position="263"/>
    </location>
</feature>
<dbReference type="InterPro" id="IPR004107">
    <property type="entry name" value="Integrase_SAM-like_N"/>
</dbReference>
<keyword evidence="4 9" id="KW-0159">Chromosome partition</keyword>
<comment type="function">
    <text evidence="9">Site-specific tyrosine recombinase, which acts by catalyzing the cutting and rejoining of the recombining DNA molecules. The XerC-XerD complex is essential to convert dimers of the bacterial chromosome into monomers to permit their segregation at cell division. It also contributes to the segregational stability of plasmids.</text>
</comment>
<evidence type="ECO:0000256" key="3">
    <source>
        <dbReference type="ARBA" id="ARBA00022618"/>
    </source>
</evidence>
<dbReference type="InterPro" id="IPR044068">
    <property type="entry name" value="CB"/>
</dbReference>
<dbReference type="HAMAP" id="MF_01808">
    <property type="entry name" value="Recomb_XerC_XerD"/>
    <property type="match status" value="1"/>
</dbReference>
<dbReference type="GO" id="GO:0006313">
    <property type="term" value="P:DNA transposition"/>
    <property type="evidence" value="ECO:0007669"/>
    <property type="project" value="UniProtKB-UniRule"/>
</dbReference>
<dbReference type="InterPro" id="IPR023009">
    <property type="entry name" value="Tyrosine_recombinase_XerC/XerD"/>
</dbReference>
<protein>
    <recommendedName>
        <fullName evidence="9">Tyrosine recombinase XerC</fullName>
    </recommendedName>
</protein>
<dbReference type="GO" id="GO:0009037">
    <property type="term" value="F:tyrosine-based site-specific recombinase activity"/>
    <property type="evidence" value="ECO:0007669"/>
    <property type="project" value="UniProtKB-UniRule"/>
</dbReference>
<dbReference type="Gene3D" id="1.10.443.10">
    <property type="entry name" value="Intergrase catalytic core"/>
    <property type="match status" value="1"/>
</dbReference>
<feature type="active site" description="O-(3'-phospho-DNA)-tyrosine intermediate" evidence="9">
    <location>
        <position position="298"/>
    </location>
</feature>
<dbReference type="InterPro" id="IPR010998">
    <property type="entry name" value="Integrase_recombinase_N"/>
</dbReference>
<dbReference type="PROSITE" id="PS51900">
    <property type="entry name" value="CB"/>
    <property type="match status" value="1"/>
</dbReference>
<dbReference type="PROSITE" id="PS51898">
    <property type="entry name" value="TYR_RECOMBINASE"/>
    <property type="match status" value="1"/>
</dbReference>
<evidence type="ECO:0000256" key="5">
    <source>
        <dbReference type="ARBA" id="ARBA00022908"/>
    </source>
</evidence>
<keyword evidence="3 9" id="KW-0132">Cell division</keyword>
<feature type="active site" evidence="9">
    <location>
        <position position="266"/>
    </location>
</feature>
<dbReference type="Pfam" id="PF02899">
    <property type="entry name" value="Phage_int_SAM_1"/>
    <property type="match status" value="1"/>
</dbReference>
<keyword evidence="2 9" id="KW-0963">Cytoplasm</keyword>
<accession>C0G7U6</accession>
<dbReference type="GO" id="GO:0007059">
    <property type="term" value="P:chromosome segregation"/>
    <property type="evidence" value="ECO:0007669"/>
    <property type="project" value="UniProtKB-UniRule"/>
</dbReference>
<feature type="active site" evidence="9">
    <location>
        <position position="195"/>
    </location>
</feature>
<dbReference type="PANTHER" id="PTHR30349:SF90">
    <property type="entry name" value="TYROSINE RECOMBINASE XERD"/>
    <property type="match status" value="1"/>
</dbReference>
<dbReference type="SUPFAM" id="SSF56349">
    <property type="entry name" value="DNA breaking-rejoining enzymes"/>
    <property type="match status" value="1"/>
</dbReference>
<gene>
    <name evidence="9 12" type="primary">xerC</name>
    <name evidence="12" type="ORF">BCETI_5000052</name>
</gene>
<dbReference type="EMBL" id="ACJD01000005">
    <property type="protein sequence ID" value="EEH13987.1"/>
    <property type="molecule type" value="Genomic_DNA"/>
</dbReference>
<comment type="subcellular location">
    <subcellularLocation>
        <location evidence="1 9">Cytoplasm</location>
    </subcellularLocation>
</comment>
<dbReference type="AlphaFoldDB" id="C0G7U6"/>
<evidence type="ECO:0000256" key="7">
    <source>
        <dbReference type="ARBA" id="ARBA00023172"/>
    </source>
</evidence>
<dbReference type="Pfam" id="PF00589">
    <property type="entry name" value="Phage_integrase"/>
    <property type="match status" value="1"/>
</dbReference>
<evidence type="ECO:0000256" key="2">
    <source>
        <dbReference type="ARBA" id="ARBA00022490"/>
    </source>
</evidence>
<dbReference type="InterPro" id="IPR050090">
    <property type="entry name" value="Tyrosine_recombinase_XerCD"/>
</dbReference>
<evidence type="ECO:0000259" key="10">
    <source>
        <dbReference type="PROSITE" id="PS51898"/>
    </source>
</evidence>
<name>C0G7U6_9HYPH</name>
<organism evidence="12 13">
    <name type="scientific">Brucella ceti str. Cudo</name>
    <dbReference type="NCBI Taxonomy" id="595497"/>
    <lineage>
        <taxon>Bacteria</taxon>
        <taxon>Pseudomonadati</taxon>
        <taxon>Pseudomonadota</taxon>
        <taxon>Alphaproteobacteria</taxon>
        <taxon>Hyphomicrobiales</taxon>
        <taxon>Brucellaceae</taxon>
        <taxon>Brucella/Ochrobactrum group</taxon>
        <taxon>Brucella</taxon>
    </lineage>
</organism>
<comment type="similarity">
    <text evidence="9">Belongs to the 'phage' integrase family. XerC subfamily.</text>
</comment>
<feature type="active site" evidence="9">
    <location>
        <position position="289"/>
    </location>
</feature>
<comment type="caution">
    <text evidence="12">The sequence shown here is derived from an EMBL/GenBank/DDBJ whole genome shotgun (WGS) entry which is preliminary data.</text>
</comment>